<protein>
    <submittedName>
        <fullName evidence="2">Uncharacterized protein</fullName>
    </submittedName>
</protein>
<feature type="compositionally biased region" description="Polar residues" evidence="1">
    <location>
        <begin position="288"/>
        <end position="300"/>
    </location>
</feature>
<feature type="region of interest" description="Disordered" evidence="1">
    <location>
        <begin position="276"/>
        <end position="325"/>
    </location>
</feature>
<dbReference type="Proteomes" id="UP001259832">
    <property type="component" value="Unassembled WGS sequence"/>
</dbReference>
<reference evidence="2" key="1">
    <citation type="submission" date="2023-08" db="EMBL/GenBank/DDBJ databases">
        <title>Reference Genome Resource for the Citrus Pathogen Phytophthora citrophthora.</title>
        <authorList>
            <person name="Moller H."/>
            <person name="Coetzee B."/>
            <person name="Rose L.J."/>
            <person name="Van Niekerk J.M."/>
        </authorList>
    </citation>
    <scope>NUCLEOTIDE SEQUENCE</scope>
    <source>
        <strain evidence="2">STE-U-9442</strain>
    </source>
</reference>
<feature type="region of interest" description="Disordered" evidence="1">
    <location>
        <begin position="765"/>
        <end position="814"/>
    </location>
</feature>
<name>A0AAD9LM15_9STRA</name>
<evidence type="ECO:0000313" key="3">
    <source>
        <dbReference type="Proteomes" id="UP001259832"/>
    </source>
</evidence>
<sequence length="922" mass="102589">MHRAEKSSSKICRAREVVKAQETHRKKIDGVRSNLCGIAPKSRSSSVNLRPTRSKTTSFSSTFCIPGEYTENSANSELSMDLEQISSKTGSGKCEVLTLDKISNPLDDFQKALAKMEEFREVAPVPGLSATESAKNQIKVAPPPGGTRRKTMNGSFRARRLKEIKADNAEVFERIRKSASHYRNDDLKREWQKNVSYLSSIREFQVSNAQTKQQTNDEIRNYFGPSPRCPSFLKPSKNPEPLPVIPVIAHPIKSIPTSPKKPQLNMSTAFRSLRKAMPQQPTLPPISTPRSTEFSLASSNPRDRSTCPSSPGLDPHFADSTKSYRSSTAATSTKFIGDLHAKQPENENSKYELLKTGRFVGGTYLVLTVFCGDGVTNPYGFDVCAFHRELQCEYKLSITKEMTHDLLDKISSSSLAAETAAAAGTNLSMQEIALHICDHISFAVLGADQGEMIFFAPNTGQKSDQAIRFDASPGLVAFCLHQTVEIEPWSPRHSNIRPCKSKAHIFASTCPPTVKVIGKKDATGLKICFHVMDNVPPQSSQAVLRVEASVDDLYSVLNGSCLNENQIISMERIVVAAIRHLHIISVPSGDELGSLRNELIVNSHLNTILQPMDASLGKKRSKQQLPHSSSQVFSPRIRPTILIHSGLIWRNVYLLAEIALDNVQEDWINCESQVQSQQRLIRDSIGDVVVRVFNSSSGRSTGRILSPKKIDALFEKLETKTELGDIFRELHTFARYLLQYLQLDANLFGQEVIIFPYLENASTPVDKREKRSDRMKKSSPEDRHEEATLCSMSWGEGNISEGDEEAESDEFEEQELDPIPSIGLLPDGTEAKDEREESNINYSYVNQEEVDIHQHLDGHVLTAGETPERNNLESTAPAVRQWRKGCKIDGRFCLSKGYSENVISTYWIEASGQLGSSFTPTL</sequence>
<organism evidence="2 3">
    <name type="scientific">Phytophthora citrophthora</name>
    <dbReference type="NCBI Taxonomy" id="4793"/>
    <lineage>
        <taxon>Eukaryota</taxon>
        <taxon>Sar</taxon>
        <taxon>Stramenopiles</taxon>
        <taxon>Oomycota</taxon>
        <taxon>Peronosporomycetes</taxon>
        <taxon>Peronosporales</taxon>
        <taxon>Peronosporaceae</taxon>
        <taxon>Phytophthora</taxon>
    </lineage>
</organism>
<feature type="compositionally biased region" description="Acidic residues" evidence="1">
    <location>
        <begin position="801"/>
        <end position="814"/>
    </location>
</feature>
<gene>
    <name evidence="2" type="ORF">P3T76_006874</name>
</gene>
<dbReference type="AlphaFoldDB" id="A0AAD9LM15"/>
<feature type="compositionally biased region" description="Basic and acidic residues" evidence="1">
    <location>
        <begin position="765"/>
        <end position="787"/>
    </location>
</feature>
<accession>A0AAD9LM15</accession>
<proteinExistence type="predicted"/>
<dbReference type="EMBL" id="JASMQC010000011">
    <property type="protein sequence ID" value="KAK1941810.1"/>
    <property type="molecule type" value="Genomic_DNA"/>
</dbReference>
<evidence type="ECO:0000256" key="1">
    <source>
        <dbReference type="SAM" id="MobiDB-lite"/>
    </source>
</evidence>
<evidence type="ECO:0000313" key="2">
    <source>
        <dbReference type="EMBL" id="KAK1941810.1"/>
    </source>
</evidence>
<comment type="caution">
    <text evidence="2">The sequence shown here is derived from an EMBL/GenBank/DDBJ whole genome shotgun (WGS) entry which is preliminary data.</text>
</comment>
<keyword evidence="3" id="KW-1185">Reference proteome</keyword>